<keyword evidence="2" id="KW-1185">Reference proteome</keyword>
<protein>
    <submittedName>
        <fullName evidence="1">Uncharacterized protein</fullName>
    </submittedName>
</protein>
<dbReference type="Proteomes" id="UP001596435">
    <property type="component" value="Unassembled WGS sequence"/>
</dbReference>
<dbReference type="RefSeq" id="WP_345704606.1">
    <property type="nucleotide sequence ID" value="NZ_BAABKV010000001.1"/>
</dbReference>
<organism evidence="1 2">
    <name type="scientific">Kitasatospora paranensis</name>
    <dbReference type="NCBI Taxonomy" id="258053"/>
    <lineage>
        <taxon>Bacteria</taxon>
        <taxon>Bacillati</taxon>
        <taxon>Actinomycetota</taxon>
        <taxon>Actinomycetes</taxon>
        <taxon>Kitasatosporales</taxon>
        <taxon>Streptomycetaceae</taxon>
        <taxon>Kitasatospora</taxon>
    </lineage>
</organism>
<reference evidence="2" key="1">
    <citation type="journal article" date="2019" name="Int. J. Syst. Evol. Microbiol.">
        <title>The Global Catalogue of Microorganisms (GCM) 10K type strain sequencing project: providing services to taxonomists for standard genome sequencing and annotation.</title>
        <authorList>
            <consortium name="The Broad Institute Genomics Platform"/>
            <consortium name="The Broad Institute Genome Sequencing Center for Infectious Disease"/>
            <person name="Wu L."/>
            <person name="Ma J."/>
        </authorList>
    </citation>
    <scope>NUCLEOTIDE SEQUENCE [LARGE SCALE GENOMIC DNA]</scope>
    <source>
        <strain evidence="2">CGMCC 1.12859</strain>
    </source>
</reference>
<dbReference type="EMBL" id="JBHTAJ010000008">
    <property type="protein sequence ID" value="MFC7179054.1"/>
    <property type="molecule type" value="Genomic_DNA"/>
</dbReference>
<name>A0ABW2FSG6_9ACTN</name>
<comment type="caution">
    <text evidence="1">The sequence shown here is derived from an EMBL/GenBank/DDBJ whole genome shotgun (WGS) entry which is preliminary data.</text>
</comment>
<proteinExistence type="predicted"/>
<accession>A0ABW2FSG6</accession>
<evidence type="ECO:0000313" key="2">
    <source>
        <dbReference type="Proteomes" id="UP001596435"/>
    </source>
</evidence>
<gene>
    <name evidence="1" type="ORF">ACFQMG_05685</name>
</gene>
<evidence type="ECO:0000313" key="1">
    <source>
        <dbReference type="EMBL" id="MFC7179054.1"/>
    </source>
</evidence>
<sequence>MSSDGIYPDDAVLMWEAQLTGAESALREVVPMADDGFTVFAVPEPLCTALAAAGRDRLRATAGAWAEAVSESVDKISPDDAVDLLERVSALAGSRVEKRLDLYCWYFAP</sequence>